<dbReference type="RefSeq" id="WP_143540595.1">
    <property type="nucleotide sequence ID" value="NZ_JAESIL010000130.1"/>
</dbReference>
<dbReference type="Proteomes" id="UP000635853">
    <property type="component" value="Unassembled WGS sequence"/>
</dbReference>
<proteinExistence type="predicted"/>
<evidence type="ECO:0000313" key="1">
    <source>
        <dbReference type="EMBL" id="MBL3580301.1"/>
    </source>
</evidence>
<sequence length="72" mass="8270">MVDQYPIQFDEEPPLGTTIRYYRGRLLKLVAITPYTRVDGRESAVLTWETPKGRRCTSGLRCKAVRWPDGAI</sequence>
<comment type="caution">
    <text evidence="1">The sequence shown here is derived from an EMBL/GenBank/DDBJ whole genome shotgun (WGS) entry which is preliminary data.</text>
</comment>
<accession>A0ABS1RKV4</accession>
<organism evidence="1 2">
    <name type="scientific">Rhodovulum visakhapatnamense</name>
    <dbReference type="NCBI Taxonomy" id="364297"/>
    <lineage>
        <taxon>Bacteria</taxon>
        <taxon>Pseudomonadati</taxon>
        <taxon>Pseudomonadota</taxon>
        <taxon>Alphaproteobacteria</taxon>
        <taxon>Rhodobacterales</taxon>
        <taxon>Paracoccaceae</taxon>
        <taxon>Rhodovulum</taxon>
    </lineage>
</organism>
<dbReference type="EMBL" id="JAESIL010000130">
    <property type="protein sequence ID" value="MBL3580301.1"/>
    <property type="molecule type" value="Genomic_DNA"/>
</dbReference>
<keyword evidence="2" id="KW-1185">Reference proteome</keyword>
<protein>
    <submittedName>
        <fullName evidence="1">Uncharacterized protein</fullName>
    </submittedName>
</protein>
<evidence type="ECO:0000313" key="2">
    <source>
        <dbReference type="Proteomes" id="UP000635853"/>
    </source>
</evidence>
<name>A0ABS1RKV4_9RHOB</name>
<reference evidence="2" key="1">
    <citation type="submission" date="2021-01" db="EMBL/GenBank/DDBJ databases">
        <title>Draft genomes of Rhodovulum sulfidophilum.</title>
        <authorList>
            <person name="Guzman M.S."/>
        </authorList>
    </citation>
    <scope>NUCLEOTIDE SEQUENCE [LARGE SCALE GENOMIC DNA]</scope>
    <source>
        <strain evidence="2">AB19</strain>
    </source>
</reference>
<gene>
    <name evidence="1" type="ORF">JMJ92_19425</name>
</gene>